<organism evidence="1">
    <name type="scientific">human gut metagenome</name>
    <dbReference type="NCBI Taxonomy" id="408170"/>
    <lineage>
        <taxon>unclassified sequences</taxon>
        <taxon>metagenomes</taxon>
        <taxon>organismal metagenomes</taxon>
    </lineage>
</organism>
<proteinExistence type="predicted"/>
<comment type="caution">
    <text evidence="1">The sequence shown here is derived from an EMBL/GenBank/DDBJ whole genome shotgun (WGS) entry which is preliminary data.</text>
</comment>
<accession>K1U4I5</accession>
<evidence type="ECO:0000313" key="1">
    <source>
        <dbReference type="EMBL" id="EKC77093.1"/>
    </source>
</evidence>
<dbReference type="AlphaFoldDB" id="K1U4I5"/>
<gene>
    <name evidence="1" type="ORF">LEA_04351</name>
</gene>
<protein>
    <submittedName>
        <fullName evidence="1">Uncharacterized protein</fullName>
    </submittedName>
</protein>
<dbReference type="EMBL" id="AJWY01002871">
    <property type="protein sequence ID" value="EKC77093.1"/>
    <property type="molecule type" value="Genomic_DNA"/>
</dbReference>
<name>K1U4I5_9ZZZZ</name>
<feature type="non-terminal residue" evidence="1">
    <location>
        <position position="1"/>
    </location>
</feature>
<sequence>TPAEIIDTDDVISTAKLITAFATKGGAENG</sequence>
<reference evidence="1" key="1">
    <citation type="journal article" date="2013" name="Environ. Microbiol.">
        <title>Microbiota from the distal guts of lean and obese adolescents exhibit partial functional redundancy besides clear differences in community structure.</title>
        <authorList>
            <person name="Ferrer M."/>
            <person name="Ruiz A."/>
            <person name="Lanza F."/>
            <person name="Haange S.B."/>
            <person name="Oberbach A."/>
            <person name="Till H."/>
            <person name="Bargiela R."/>
            <person name="Campoy C."/>
            <person name="Segura M.T."/>
            <person name="Richter M."/>
            <person name="von Bergen M."/>
            <person name="Seifert J."/>
            <person name="Suarez A."/>
        </authorList>
    </citation>
    <scope>NUCLEOTIDE SEQUENCE</scope>
</reference>